<dbReference type="GO" id="GO:0008374">
    <property type="term" value="F:O-acyltransferase activity"/>
    <property type="evidence" value="ECO:0007669"/>
    <property type="project" value="InterPro"/>
</dbReference>
<dbReference type="PROSITE" id="PS51257">
    <property type="entry name" value="PROKAR_LIPOPROTEIN"/>
    <property type="match status" value="1"/>
</dbReference>
<protein>
    <submittedName>
        <fullName evidence="4">Uncharacterized protein</fullName>
    </submittedName>
</protein>
<proteinExistence type="predicted"/>
<organism evidence="4">
    <name type="scientific">Odontella aurita</name>
    <dbReference type="NCBI Taxonomy" id="265563"/>
    <lineage>
        <taxon>Eukaryota</taxon>
        <taxon>Sar</taxon>
        <taxon>Stramenopiles</taxon>
        <taxon>Ochrophyta</taxon>
        <taxon>Bacillariophyta</taxon>
        <taxon>Mediophyceae</taxon>
        <taxon>Biddulphiophycidae</taxon>
        <taxon>Eupodiscales</taxon>
        <taxon>Odontellaceae</taxon>
        <taxon>Odontella</taxon>
    </lineage>
</organism>
<dbReference type="AlphaFoldDB" id="A0A7S4MS34"/>
<dbReference type="InterPro" id="IPR003386">
    <property type="entry name" value="LACT/PDAT_acylTrfase"/>
</dbReference>
<keyword evidence="2" id="KW-0812">Transmembrane</keyword>
<keyword evidence="2" id="KW-0472">Membrane</keyword>
<dbReference type="Pfam" id="PF02450">
    <property type="entry name" value="LCAT"/>
    <property type="match status" value="1"/>
</dbReference>
<keyword evidence="2" id="KW-1133">Transmembrane helix</keyword>
<feature type="region of interest" description="Disordered" evidence="1">
    <location>
        <begin position="45"/>
        <end position="70"/>
    </location>
</feature>
<reference evidence="4" key="1">
    <citation type="submission" date="2021-01" db="EMBL/GenBank/DDBJ databases">
        <authorList>
            <person name="Corre E."/>
            <person name="Pelletier E."/>
            <person name="Niang G."/>
            <person name="Scheremetjew M."/>
            <person name="Finn R."/>
            <person name="Kale V."/>
            <person name="Holt S."/>
            <person name="Cochrane G."/>
            <person name="Meng A."/>
            <person name="Brown T."/>
            <person name="Cohen L."/>
        </authorList>
    </citation>
    <scope>NUCLEOTIDE SEQUENCE</scope>
    <source>
        <strain evidence="4">Isolate 1302-5</strain>
    </source>
</reference>
<dbReference type="PANTHER" id="PTHR11440">
    <property type="entry name" value="LECITHIN-CHOLESTEROL ACYLTRANSFERASE-RELATED"/>
    <property type="match status" value="1"/>
</dbReference>
<evidence type="ECO:0000256" key="3">
    <source>
        <dbReference type="SAM" id="SignalP"/>
    </source>
</evidence>
<evidence type="ECO:0000256" key="2">
    <source>
        <dbReference type="SAM" id="Phobius"/>
    </source>
</evidence>
<feature type="chain" id="PRO_5031001873" evidence="3">
    <location>
        <begin position="27"/>
        <end position="870"/>
    </location>
</feature>
<dbReference type="Gene3D" id="3.40.50.1820">
    <property type="entry name" value="alpha/beta hydrolase"/>
    <property type="match status" value="1"/>
</dbReference>
<feature type="signal peptide" evidence="3">
    <location>
        <begin position="1"/>
        <end position="26"/>
    </location>
</feature>
<dbReference type="SUPFAM" id="SSF53474">
    <property type="entry name" value="alpha/beta-Hydrolases"/>
    <property type="match status" value="1"/>
</dbReference>
<sequence length="870" mass="98752">MRAAFRRHIAFLAAFLCACHPCIVVAGDESSLSCVDGDDTVCSAPETSTASGGSGAAGGEDTVEGSADENLDQDFSIEDMKHYQEEGARDDELDDSSAWTSNNFVPVFIIPSLAGTRLRTWSRFNCGPLAQFNVGGTVWYDLKRMLSHTTCWIDCLKLRPVTYEDDNCMARPDEGLDAISVVDESLPTGGFLLKALIHMFVSLGYEPDQSMFAHPYDWRLPPGLMESRDAVFSRLKNKIENAVQTHKRRNPENPARGVVLVGLSLGNMFIQYFFEYLRAELGTRGMERWADEYVHGLVMGGAPWLGAGGPVKSVVVGETMGMPWTKEQSRDLFTTWGIFPWMFPYDHKTNDPRHAAMNHDESDFPARVVEVQFRNGTTLLPDNKDIIQDGGFFGQMGPNLDGLQQTIDRWYIDDPVIGGGSPLRPFTPPKGIDNIVCAYGVNVPTEVGFKFREHPDKDGFWELDETILNDGGDIRDTSGNFILPRRRRFAARKSGDGSVPYYSLSWCHSWFGQGAVNITKVPAHRQYEEEEVEAYTNVDVMDKSQFPAPGEKTSHNFNTFFSQTWFEDHPDTGLQRRKSIQVWEMDGIIHKDTVTDKRVTRLFEKFIGRSEKMARMFVRIRRRMIRKAREEVEKSGLLDENMMDQVAREGAHLNYDNIPTTDGECYWDYYNMQCAWTRYCEYSFKLGDLHLTQSCRLRDSPLAKDDPRLLKRVDTFNETLNVSSNDGWRIIYRDMDRSGLIPPFVYVTLAFLGGFITLFSILYAAYHLYRDSFNKALGYRSTEQEAQLRESVKILHSAVKELEAEMVSQDRQDSSDSYGASSDVCDEKDQDVEPKVGDLKRRVQHLTRVSMKVSQCIDLNAQLKPEDPDN</sequence>
<keyword evidence="3" id="KW-0732">Signal</keyword>
<evidence type="ECO:0000256" key="1">
    <source>
        <dbReference type="SAM" id="MobiDB-lite"/>
    </source>
</evidence>
<feature type="compositionally biased region" description="Basic and acidic residues" evidence="1">
    <location>
        <begin position="825"/>
        <end position="837"/>
    </location>
</feature>
<accession>A0A7S4MS34</accession>
<feature type="compositionally biased region" description="Acidic residues" evidence="1">
    <location>
        <begin position="61"/>
        <end position="70"/>
    </location>
</feature>
<dbReference type="InterPro" id="IPR029058">
    <property type="entry name" value="AB_hydrolase_fold"/>
</dbReference>
<gene>
    <name evidence="4" type="ORF">OAUR00152_LOCUS15204</name>
</gene>
<evidence type="ECO:0000313" key="4">
    <source>
        <dbReference type="EMBL" id="CAE2239394.1"/>
    </source>
</evidence>
<feature type="region of interest" description="Disordered" evidence="1">
    <location>
        <begin position="806"/>
        <end position="837"/>
    </location>
</feature>
<feature type="transmembrane region" description="Helical" evidence="2">
    <location>
        <begin position="744"/>
        <end position="766"/>
    </location>
</feature>
<dbReference type="GO" id="GO:0006629">
    <property type="term" value="P:lipid metabolic process"/>
    <property type="evidence" value="ECO:0007669"/>
    <property type="project" value="InterPro"/>
</dbReference>
<name>A0A7S4MS34_9STRA</name>
<dbReference type="EMBL" id="HBKQ01022388">
    <property type="protein sequence ID" value="CAE2239394.1"/>
    <property type="molecule type" value="Transcribed_RNA"/>
</dbReference>